<keyword evidence="1" id="KW-0732">Signal</keyword>
<feature type="chain" id="PRO_5026778773" evidence="1">
    <location>
        <begin position="19"/>
        <end position="267"/>
    </location>
</feature>
<dbReference type="Proteomes" id="UP000504635">
    <property type="component" value="Unplaced"/>
</dbReference>
<feature type="signal peptide" evidence="1">
    <location>
        <begin position="1"/>
        <end position="18"/>
    </location>
</feature>
<dbReference type="PANTHER" id="PTHR37161:SF3">
    <property type="entry name" value="HDC10475"/>
    <property type="match status" value="1"/>
</dbReference>
<accession>A0A6J2X2J4</accession>
<proteinExistence type="predicted"/>
<organism evidence="2 3">
    <name type="scientific">Sitophilus oryzae</name>
    <name type="common">Rice weevil</name>
    <name type="synonym">Curculio oryzae</name>
    <dbReference type="NCBI Taxonomy" id="7048"/>
    <lineage>
        <taxon>Eukaryota</taxon>
        <taxon>Metazoa</taxon>
        <taxon>Ecdysozoa</taxon>
        <taxon>Arthropoda</taxon>
        <taxon>Hexapoda</taxon>
        <taxon>Insecta</taxon>
        <taxon>Pterygota</taxon>
        <taxon>Neoptera</taxon>
        <taxon>Endopterygota</taxon>
        <taxon>Coleoptera</taxon>
        <taxon>Polyphaga</taxon>
        <taxon>Cucujiformia</taxon>
        <taxon>Curculionidae</taxon>
        <taxon>Dryophthorinae</taxon>
        <taxon>Sitophilus</taxon>
    </lineage>
</organism>
<dbReference type="PANTHER" id="PTHR37161">
    <property type="entry name" value="HDC10475"/>
    <property type="match status" value="1"/>
</dbReference>
<keyword evidence="2" id="KW-1185">Reference proteome</keyword>
<dbReference type="GeneID" id="115874183"/>
<evidence type="ECO:0000313" key="3">
    <source>
        <dbReference type="RefSeq" id="XP_030745144.1"/>
    </source>
</evidence>
<name>A0A6J2X2J4_SITOR</name>
<dbReference type="Pfam" id="PF05335">
    <property type="entry name" value="DUF745"/>
    <property type="match status" value="1"/>
</dbReference>
<gene>
    <name evidence="3" type="primary">LOC115874183</name>
</gene>
<evidence type="ECO:0000256" key="1">
    <source>
        <dbReference type="SAM" id="SignalP"/>
    </source>
</evidence>
<protein>
    <submittedName>
        <fullName evidence="3">Uncharacterized protein LOC115874183</fullName>
    </submittedName>
</protein>
<dbReference type="InterPro" id="IPR007999">
    <property type="entry name" value="DUF745"/>
</dbReference>
<dbReference type="KEGG" id="soy:115874183"/>
<dbReference type="RefSeq" id="XP_030745144.1">
    <property type="nucleotide sequence ID" value="XM_030889284.1"/>
</dbReference>
<reference evidence="3" key="1">
    <citation type="submission" date="2025-08" db="UniProtKB">
        <authorList>
            <consortium name="RefSeq"/>
        </authorList>
    </citation>
    <scope>IDENTIFICATION</scope>
    <source>
        <tissue evidence="3">Gonads</tissue>
    </source>
</reference>
<dbReference type="InParanoid" id="A0A6J2X2J4"/>
<dbReference type="AlphaFoldDB" id="A0A6J2X2J4"/>
<sequence length="267" mass="27059">MVLRIFVIAAISIVLTSAGISHNTIDVVVSEHQSQGSHYQELSGGYGGDYESSSYDGGKQYAGAELTSLAHSSAQQAKNAVQNQGTAGSQAAFGIKNTLASAALGAAQTAQAALVGKQAIVAILKRQVSDAQTQLQAEVAQAELAQHALGYIAQAAQQAQGLTAALASALASAQSGEQTSLKAATDAGTVAASQQQMVNEAKQRLGVLLHQLEAALLELHETEVSAYKAAEAAQLAQSNAAAAGAAVVASSAKVQADGSGGYHHHHH</sequence>
<dbReference type="OrthoDB" id="6781545at2759"/>
<evidence type="ECO:0000313" key="2">
    <source>
        <dbReference type="Proteomes" id="UP000504635"/>
    </source>
</evidence>